<dbReference type="GO" id="GO:0030674">
    <property type="term" value="F:protein-macromolecule adaptor activity"/>
    <property type="evidence" value="ECO:0007669"/>
    <property type="project" value="TreeGrafter"/>
</dbReference>
<dbReference type="GO" id="GO:0034271">
    <property type="term" value="C:phosphatidylinositol 3-kinase complex, class III, type I"/>
    <property type="evidence" value="ECO:0007669"/>
    <property type="project" value="TreeGrafter"/>
</dbReference>
<feature type="domain" description="Atg6 BARA" evidence="7">
    <location>
        <begin position="173"/>
        <end position="340"/>
    </location>
</feature>
<evidence type="ECO:0000313" key="9">
    <source>
        <dbReference type="Proteomes" id="UP000281549"/>
    </source>
</evidence>
<dbReference type="InterPro" id="IPR027534">
    <property type="entry name" value="Ribosomal_P1/P2"/>
</dbReference>
<dbReference type="GO" id="GO:0000407">
    <property type="term" value="C:phagophore assembly site"/>
    <property type="evidence" value="ECO:0007669"/>
    <property type="project" value="TreeGrafter"/>
</dbReference>
<keyword evidence="4" id="KW-0687">Ribonucleoprotein</keyword>
<proteinExistence type="inferred from homology"/>
<feature type="compositionally biased region" description="Low complexity" evidence="6">
    <location>
        <begin position="431"/>
        <end position="449"/>
    </location>
</feature>
<name>A0A4P9YHR0_ROZAC</name>
<dbReference type="HAMAP" id="MF_01478">
    <property type="entry name" value="Ribosomal_L12_arch"/>
    <property type="match status" value="1"/>
</dbReference>
<evidence type="ECO:0000256" key="3">
    <source>
        <dbReference type="ARBA" id="ARBA00022980"/>
    </source>
</evidence>
<dbReference type="PANTHER" id="PTHR12768:SF4">
    <property type="entry name" value="BECLIN-1"/>
    <property type="match status" value="1"/>
</dbReference>
<dbReference type="EMBL" id="ML005358">
    <property type="protein sequence ID" value="RKP18828.1"/>
    <property type="molecule type" value="Genomic_DNA"/>
</dbReference>
<dbReference type="GO" id="GO:0022625">
    <property type="term" value="C:cytosolic large ribosomal subunit"/>
    <property type="evidence" value="ECO:0007669"/>
    <property type="project" value="InterPro"/>
</dbReference>
<accession>A0A4P9YHR0</accession>
<dbReference type="GO" id="GO:0043548">
    <property type="term" value="F:phosphatidylinositol 3-kinase binding"/>
    <property type="evidence" value="ECO:0007669"/>
    <property type="project" value="TreeGrafter"/>
</dbReference>
<feature type="region of interest" description="Disordered" evidence="6">
    <location>
        <begin position="431"/>
        <end position="471"/>
    </location>
</feature>
<dbReference type="Proteomes" id="UP000281549">
    <property type="component" value="Unassembled WGS sequence"/>
</dbReference>
<dbReference type="CDD" id="cd05833">
    <property type="entry name" value="Ribosomal_P2"/>
    <property type="match status" value="1"/>
</dbReference>
<evidence type="ECO:0000256" key="6">
    <source>
        <dbReference type="SAM" id="MobiDB-lite"/>
    </source>
</evidence>
<sequence>MDRKQALRSVNLRESFDDLSNGEEFLDSFFKSLSKETTISHPLCEECAKEIIDVLDSCLNNLFNEKKDSSYFMTEHRLSTLDDINQENIIEEIDSLKSNLTELKLEIEKLENEKEKLVREETCLLEEENDIIEKEELHFQELNETERQNFEIELEYNSFKNKEYYYKSRLEILERVNILDELFHISYDGMYGTINGLKLGHASGDSINWEELNAAWGHVVLLLDTLAKSKSFDFEKYKLLPLGSYSRIEKNTSADHASLELYGSGNAGFTKLLWARRYNSAMTGFLNCLDQFITYLQMEEPRFCVPYKIEKDTIGPEMLTIRWQFILDQNWTKACKTVLFANSEFSYFIFHLFQKFSSLPWSYSSMKYLAAYLLATLGGAEKPSSADVKKILSSVGIETEQDQLNKLISEVEGKNIDELISEGLGKLASVPSGGAAPAAASGSAAAAPAAEEKKEEEKEETEEEMGFGLFD</sequence>
<dbReference type="Pfam" id="PF00428">
    <property type="entry name" value="Ribosomal_60s"/>
    <property type="match status" value="1"/>
</dbReference>
<keyword evidence="5" id="KW-0175">Coiled coil</keyword>
<dbReference type="PANTHER" id="PTHR12768">
    <property type="entry name" value="BECLIN 1"/>
    <property type="match status" value="1"/>
</dbReference>
<dbReference type="GO" id="GO:0002182">
    <property type="term" value="P:cytoplasmic translational elongation"/>
    <property type="evidence" value="ECO:0007669"/>
    <property type="project" value="InterPro"/>
</dbReference>
<comment type="similarity">
    <text evidence="1">Belongs to the eukaryotic ribosomal protein P1/P2 family.</text>
</comment>
<dbReference type="GO" id="GO:0006995">
    <property type="term" value="P:cellular response to nitrogen starvation"/>
    <property type="evidence" value="ECO:0007669"/>
    <property type="project" value="TreeGrafter"/>
</dbReference>
<dbReference type="Pfam" id="PF04111">
    <property type="entry name" value="APG6"/>
    <property type="match status" value="1"/>
</dbReference>
<dbReference type="AlphaFoldDB" id="A0A4P9YHR0"/>
<comment type="similarity">
    <text evidence="2">Belongs to the beclin family.</text>
</comment>
<dbReference type="InterPro" id="IPR038274">
    <property type="entry name" value="Atg6/Beclin_C_sf"/>
</dbReference>
<dbReference type="InterPro" id="IPR044076">
    <property type="entry name" value="Ribosomal_P2"/>
</dbReference>
<dbReference type="Gene3D" id="1.10.418.40">
    <property type="entry name" value="Autophagy protein 6/Beclin 1"/>
    <property type="match status" value="1"/>
</dbReference>
<dbReference type="InterPro" id="IPR007243">
    <property type="entry name" value="Atg6/Beclin"/>
</dbReference>
<keyword evidence="3" id="KW-0689">Ribosomal protein</keyword>
<dbReference type="GO" id="GO:0000045">
    <property type="term" value="P:autophagosome assembly"/>
    <property type="evidence" value="ECO:0007669"/>
    <property type="project" value="TreeGrafter"/>
</dbReference>
<evidence type="ECO:0000256" key="4">
    <source>
        <dbReference type="ARBA" id="ARBA00023274"/>
    </source>
</evidence>
<dbReference type="Gene3D" id="1.10.10.1410">
    <property type="match status" value="1"/>
</dbReference>
<reference evidence="9" key="1">
    <citation type="journal article" date="2018" name="Nat. Microbiol.">
        <title>Leveraging single-cell genomics to expand the fungal tree of life.</title>
        <authorList>
            <person name="Ahrendt S.R."/>
            <person name="Quandt C.A."/>
            <person name="Ciobanu D."/>
            <person name="Clum A."/>
            <person name="Salamov A."/>
            <person name="Andreopoulos B."/>
            <person name="Cheng J.F."/>
            <person name="Woyke T."/>
            <person name="Pelin A."/>
            <person name="Henrissat B."/>
            <person name="Reynolds N.K."/>
            <person name="Benny G.L."/>
            <person name="Smith M.E."/>
            <person name="James T.Y."/>
            <person name="Grigoriev I.V."/>
        </authorList>
    </citation>
    <scope>NUCLEOTIDE SEQUENCE [LARGE SCALE GENOMIC DNA]</scope>
    <source>
        <strain evidence="9">CSF55</strain>
    </source>
</reference>
<organism evidence="8 9">
    <name type="scientific">Rozella allomycis (strain CSF55)</name>
    <dbReference type="NCBI Taxonomy" id="988480"/>
    <lineage>
        <taxon>Eukaryota</taxon>
        <taxon>Fungi</taxon>
        <taxon>Fungi incertae sedis</taxon>
        <taxon>Cryptomycota</taxon>
        <taxon>Cryptomycota incertae sedis</taxon>
        <taxon>Rozella</taxon>
    </lineage>
</organism>
<dbReference type="FunFam" id="1.10.10.1410:FF:000002">
    <property type="entry name" value="60S acidic ribosomal protein P2"/>
    <property type="match status" value="1"/>
</dbReference>
<dbReference type="InterPro" id="IPR040455">
    <property type="entry name" value="Atg6_BARA"/>
</dbReference>
<dbReference type="GO" id="GO:0000423">
    <property type="term" value="P:mitophagy"/>
    <property type="evidence" value="ECO:0007669"/>
    <property type="project" value="TreeGrafter"/>
</dbReference>
<dbReference type="InterPro" id="IPR038716">
    <property type="entry name" value="P1/P2_N_sf"/>
</dbReference>
<evidence type="ECO:0000256" key="2">
    <source>
        <dbReference type="ARBA" id="ARBA00005965"/>
    </source>
</evidence>
<feature type="coiled-coil region" evidence="5">
    <location>
        <begin position="86"/>
        <end position="162"/>
    </location>
</feature>
<evidence type="ECO:0000313" key="8">
    <source>
        <dbReference type="EMBL" id="RKP18828.1"/>
    </source>
</evidence>
<dbReference type="GO" id="GO:0003735">
    <property type="term" value="F:structural constituent of ribosome"/>
    <property type="evidence" value="ECO:0007669"/>
    <property type="project" value="InterPro"/>
</dbReference>
<evidence type="ECO:0000256" key="1">
    <source>
        <dbReference type="ARBA" id="ARBA00005436"/>
    </source>
</evidence>
<dbReference type="GO" id="GO:0034272">
    <property type="term" value="C:phosphatidylinositol 3-kinase complex, class III, type II"/>
    <property type="evidence" value="ECO:0007669"/>
    <property type="project" value="TreeGrafter"/>
</dbReference>
<protein>
    <submittedName>
        <fullName evidence="8">APG6-domain-containing protein</fullName>
    </submittedName>
</protein>
<gene>
    <name evidence="8" type="ORF">ROZALSC1DRAFT_29518</name>
</gene>
<evidence type="ECO:0000259" key="7">
    <source>
        <dbReference type="Pfam" id="PF04111"/>
    </source>
</evidence>
<evidence type="ECO:0000256" key="5">
    <source>
        <dbReference type="SAM" id="Coils"/>
    </source>
</evidence>
<dbReference type="GO" id="GO:0045324">
    <property type="term" value="P:late endosome to vacuole transport"/>
    <property type="evidence" value="ECO:0007669"/>
    <property type="project" value="TreeGrafter"/>
</dbReference>